<evidence type="ECO:0000313" key="6">
    <source>
        <dbReference type="Proteomes" id="UP000694888"/>
    </source>
</evidence>
<keyword evidence="3" id="KW-0648">Protein biosynthesis</keyword>
<dbReference type="RefSeq" id="XP_005091894.1">
    <property type="nucleotide sequence ID" value="XM_005091837.3"/>
</dbReference>
<dbReference type="RefSeq" id="XP_035829820.1">
    <property type="nucleotide sequence ID" value="XM_035973927.1"/>
</dbReference>
<evidence type="ECO:0000313" key="8">
    <source>
        <dbReference type="RefSeq" id="XP_035829820.1"/>
    </source>
</evidence>
<dbReference type="GeneID" id="101849669"/>
<dbReference type="PANTHER" id="PTHR20982">
    <property type="entry name" value="RIBOSOME RECYCLING FACTOR"/>
    <property type="match status" value="1"/>
</dbReference>
<feature type="domain" description="Ribosome recycling factor" evidence="5">
    <location>
        <begin position="128"/>
        <end position="290"/>
    </location>
</feature>
<dbReference type="InterPro" id="IPR023584">
    <property type="entry name" value="Ribosome_recyc_fac_dom"/>
</dbReference>
<dbReference type="InterPro" id="IPR036191">
    <property type="entry name" value="RRF_sf"/>
</dbReference>
<evidence type="ECO:0000259" key="5">
    <source>
        <dbReference type="Pfam" id="PF01765"/>
    </source>
</evidence>
<dbReference type="Proteomes" id="UP000694888">
    <property type="component" value="Unplaced"/>
</dbReference>
<dbReference type="Gene3D" id="1.10.132.20">
    <property type="entry name" value="Ribosome-recycling factor"/>
    <property type="match status" value="1"/>
</dbReference>
<name>A0ABM0JEH9_APLCA</name>
<evidence type="ECO:0000256" key="4">
    <source>
        <dbReference type="ARBA" id="ARBA00033107"/>
    </source>
</evidence>
<evidence type="ECO:0000256" key="2">
    <source>
        <dbReference type="ARBA" id="ARBA00020581"/>
    </source>
</evidence>
<sequence length="293" mass="32347">MSSCKQLLSLRGKLLRASFLSRCSVLNSVDTYCCSLTNAAHVSSASTSYFNSLPSGQSSMGMLKPIGERRLLLQPAPMSWSVIRLYAKKGKDKGGKGHKKVKLTAEQLEGLLDVERVHHDLNHVLEDLKEKFIHQLTLRTSQGVFDKLIVKTPDGNFPLIQLGQVVQKSPQMILVNLAASPQYVQHVKEALASSGLNINPQQDGLTLFIPLPTVTKEHRQSLAKNAKGLSEQSKKHLRDVYSKYSKKIKSSKAGHSSDDLIAADDMVKDLMHQTIRQVEDITAAKQQELLGGK</sequence>
<dbReference type="Gene3D" id="3.30.1360.40">
    <property type="match status" value="1"/>
</dbReference>
<dbReference type="PANTHER" id="PTHR20982:SF3">
    <property type="entry name" value="MITOCHONDRIAL RIBOSOME RECYCLING FACTOR PSEUDO 1"/>
    <property type="match status" value="1"/>
</dbReference>
<dbReference type="Pfam" id="PF01765">
    <property type="entry name" value="RRF"/>
    <property type="match status" value="1"/>
</dbReference>
<comment type="similarity">
    <text evidence="1">Belongs to the RRF family.</text>
</comment>
<evidence type="ECO:0000256" key="3">
    <source>
        <dbReference type="ARBA" id="ARBA00022917"/>
    </source>
</evidence>
<protein>
    <recommendedName>
        <fullName evidence="2">Ribosome-recycling factor, mitochondrial</fullName>
    </recommendedName>
    <alternativeName>
        <fullName evidence="4">Ribosome-releasing factor, mitochondrial</fullName>
    </alternativeName>
</protein>
<organism evidence="6 7">
    <name type="scientific">Aplysia californica</name>
    <name type="common">California sea hare</name>
    <dbReference type="NCBI Taxonomy" id="6500"/>
    <lineage>
        <taxon>Eukaryota</taxon>
        <taxon>Metazoa</taxon>
        <taxon>Spiralia</taxon>
        <taxon>Lophotrochozoa</taxon>
        <taxon>Mollusca</taxon>
        <taxon>Gastropoda</taxon>
        <taxon>Heterobranchia</taxon>
        <taxon>Euthyneura</taxon>
        <taxon>Tectipleura</taxon>
        <taxon>Aplysiida</taxon>
        <taxon>Aplysioidea</taxon>
        <taxon>Aplysiidae</taxon>
        <taxon>Aplysia</taxon>
    </lineage>
</organism>
<reference evidence="7 8" key="1">
    <citation type="submission" date="2025-05" db="UniProtKB">
        <authorList>
            <consortium name="RefSeq"/>
        </authorList>
    </citation>
    <scope>IDENTIFICATION</scope>
</reference>
<accession>A0ABM0JEH9</accession>
<evidence type="ECO:0000256" key="1">
    <source>
        <dbReference type="ARBA" id="ARBA00005912"/>
    </source>
</evidence>
<dbReference type="InterPro" id="IPR002661">
    <property type="entry name" value="Ribosome_recyc_fac"/>
</dbReference>
<dbReference type="SUPFAM" id="SSF55194">
    <property type="entry name" value="Ribosome recycling factor, RRF"/>
    <property type="match status" value="1"/>
</dbReference>
<evidence type="ECO:0000313" key="7">
    <source>
        <dbReference type="RefSeq" id="XP_005091894.1"/>
    </source>
</evidence>
<gene>
    <name evidence="7 8" type="primary">LOC101849669</name>
</gene>
<proteinExistence type="inferred from homology"/>
<keyword evidence="6" id="KW-1185">Reference proteome</keyword>